<dbReference type="InterPro" id="IPR018480">
    <property type="entry name" value="PNAcMuramoyl-5peptid_Trfase_CS"/>
</dbReference>
<gene>
    <name evidence="7" type="primary">mraY</name>
    <name evidence="10" type="ORF">SAMN02194393_03221</name>
</gene>
<dbReference type="Proteomes" id="UP000190285">
    <property type="component" value="Unassembled WGS sequence"/>
</dbReference>
<evidence type="ECO:0000256" key="2">
    <source>
        <dbReference type="ARBA" id="ARBA00005583"/>
    </source>
</evidence>
<dbReference type="CDD" id="cd06852">
    <property type="entry name" value="GT_MraY"/>
    <property type="match status" value="1"/>
</dbReference>
<organism evidence="10 11">
    <name type="scientific">Maledivibacter halophilus</name>
    <dbReference type="NCBI Taxonomy" id="36842"/>
    <lineage>
        <taxon>Bacteria</taxon>
        <taxon>Bacillati</taxon>
        <taxon>Bacillota</taxon>
        <taxon>Clostridia</taxon>
        <taxon>Peptostreptococcales</taxon>
        <taxon>Caminicellaceae</taxon>
        <taxon>Maledivibacter</taxon>
    </lineage>
</organism>
<keyword evidence="7" id="KW-0573">Peptidoglycan synthesis</keyword>
<evidence type="ECO:0000256" key="9">
    <source>
        <dbReference type="PIRSR" id="PIRSR600715-1"/>
    </source>
</evidence>
<dbReference type="GO" id="GO:0046872">
    <property type="term" value="F:metal ion binding"/>
    <property type="evidence" value="ECO:0007669"/>
    <property type="project" value="UniProtKB-KW"/>
</dbReference>
<keyword evidence="11" id="KW-1185">Reference proteome</keyword>
<feature type="binding site" evidence="9">
    <location>
        <position position="175"/>
    </location>
    <ligand>
        <name>Mg(2+)</name>
        <dbReference type="ChEBI" id="CHEBI:18420"/>
    </ligand>
</feature>
<keyword evidence="4 7" id="KW-0812">Transmembrane</keyword>
<dbReference type="RefSeq" id="WP_079492983.1">
    <property type="nucleotide sequence ID" value="NZ_FUZT01000008.1"/>
</dbReference>
<keyword evidence="7" id="KW-0133">Cell shape</keyword>
<dbReference type="InterPro" id="IPR000715">
    <property type="entry name" value="Glycosyl_transferase_4"/>
</dbReference>
<feature type="transmembrane region" description="Helical" evidence="7">
    <location>
        <begin position="157"/>
        <end position="176"/>
    </location>
</feature>
<keyword evidence="5 7" id="KW-1133">Transmembrane helix</keyword>
<comment type="pathway">
    <text evidence="7">Cell wall biogenesis; peptidoglycan biosynthesis.</text>
</comment>
<comment type="similarity">
    <text evidence="2 7">Belongs to the glycosyltransferase 4 family. MraY subfamily.</text>
</comment>
<keyword evidence="7" id="KW-1003">Cell membrane</keyword>
<feature type="binding site" evidence="9">
    <location>
        <position position="235"/>
    </location>
    <ligand>
        <name>Mg(2+)</name>
        <dbReference type="ChEBI" id="CHEBI:18420"/>
    </ligand>
</feature>
<keyword evidence="7 9" id="KW-0460">Magnesium</keyword>
<dbReference type="GO" id="GO:0051301">
    <property type="term" value="P:cell division"/>
    <property type="evidence" value="ECO:0007669"/>
    <property type="project" value="UniProtKB-KW"/>
</dbReference>
<evidence type="ECO:0000313" key="11">
    <source>
        <dbReference type="Proteomes" id="UP000190285"/>
    </source>
</evidence>
<comment type="catalytic activity">
    <reaction evidence="7">
        <text>UDP-N-acetyl-alpha-D-muramoyl-L-alanyl-gamma-D-glutamyl-meso-2,6-diaminopimeloyl-D-alanyl-D-alanine + di-trans,octa-cis-undecaprenyl phosphate = di-trans,octa-cis-undecaprenyl diphospho-N-acetyl-alpha-D-muramoyl-L-alanyl-D-glutamyl-meso-2,6-diaminopimeloyl-D-alanyl-D-alanine + UMP</text>
        <dbReference type="Rhea" id="RHEA:28386"/>
        <dbReference type="ChEBI" id="CHEBI:57865"/>
        <dbReference type="ChEBI" id="CHEBI:60392"/>
        <dbReference type="ChEBI" id="CHEBI:61386"/>
        <dbReference type="ChEBI" id="CHEBI:61387"/>
        <dbReference type="EC" id="2.7.8.13"/>
    </reaction>
</comment>
<evidence type="ECO:0000256" key="5">
    <source>
        <dbReference type="ARBA" id="ARBA00022989"/>
    </source>
</evidence>
<feature type="transmembrane region" description="Helical" evidence="7">
    <location>
        <begin position="304"/>
        <end position="325"/>
    </location>
</feature>
<comment type="function">
    <text evidence="7">Catalyzes the initial step of the lipid cycle reactions in the biosynthesis of the cell wall peptidoglycan: transfers peptidoglycan precursor phospho-MurNAc-pentapeptide from UDP-MurNAc-pentapeptide onto the lipid carrier undecaprenyl phosphate, yielding undecaprenyl-pyrophosphoryl-MurNAc-pentapeptide, known as lipid I.</text>
</comment>
<accession>A0A1T5LSA4</accession>
<comment type="subcellular location">
    <subcellularLocation>
        <location evidence="7">Cell membrane</location>
        <topology evidence="7">Multi-pass membrane protein</topology>
    </subcellularLocation>
    <subcellularLocation>
        <location evidence="1">Membrane</location>
        <topology evidence="1">Multi-pass membrane protein</topology>
    </subcellularLocation>
</comment>
<dbReference type="PROSITE" id="PS01348">
    <property type="entry name" value="MRAY_2"/>
    <property type="match status" value="1"/>
</dbReference>
<dbReference type="InterPro" id="IPR003524">
    <property type="entry name" value="PNAcMuramoyl-5peptid_Trfase"/>
</dbReference>
<evidence type="ECO:0000256" key="3">
    <source>
        <dbReference type="ARBA" id="ARBA00022679"/>
    </source>
</evidence>
<dbReference type="Pfam" id="PF00953">
    <property type="entry name" value="Glycos_transf_4"/>
    <property type="match status" value="1"/>
</dbReference>
<proteinExistence type="inferred from homology"/>
<dbReference type="GO" id="GO:0008963">
    <property type="term" value="F:phospho-N-acetylmuramoyl-pentapeptide-transferase activity"/>
    <property type="evidence" value="ECO:0007669"/>
    <property type="project" value="UniProtKB-UniRule"/>
</dbReference>
<evidence type="ECO:0000256" key="4">
    <source>
        <dbReference type="ARBA" id="ARBA00022692"/>
    </source>
</evidence>
<dbReference type="GO" id="GO:0051992">
    <property type="term" value="F:UDP-N-acetylmuramoyl-L-alanyl-D-glutamyl-meso-2,6-diaminopimelyl-D-alanyl-D-alanine:undecaprenyl-phosphate transferase activity"/>
    <property type="evidence" value="ECO:0007669"/>
    <property type="project" value="RHEA"/>
</dbReference>
<keyword evidence="6 7" id="KW-0472">Membrane</keyword>
<keyword evidence="7 9" id="KW-0479">Metal-binding</keyword>
<reference evidence="10 11" key="1">
    <citation type="submission" date="2017-02" db="EMBL/GenBank/DDBJ databases">
        <authorList>
            <person name="Peterson S.W."/>
        </authorList>
    </citation>
    <scope>NUCLEOTIDE SEQUENCE [LARGE SCALE GENOMIC DNA]</scope>
    <source>
        <strain evidence="10 11">M1</strain>
    </source>
</reference>
<dbReference type="HAMAP" id="MF_00038">
    <property type="entry name" value="MraY"/>
    <property type="match status" value="1"/>
</dbReference>
<evidence type="ECO:0000256" key="8">
    <source>
        <dbReference type="NCBIfam" id="TIGR00445"/>
    </source>
</evidence>
<name>A0A1T5LSA4_9FIRM</name>
<dbReference type="EMBL" id="FUZT01000008">
    <property type="protein sequence ID" value="SKC78842.1"/>
    <property type="molecule type" value="Genomic_DNA"/>
</dbReference>
<keyword evidence="7" id="KW-0961">Cell wall biogenesis/degradation</keyword>
<keyword evidence="7" id="KW-0131">Cell cycle</keyword>
<keyword evidence="7" id="KW-0132">Cell division</keyword>
<evidence type="ECO:0000256" key="1">
    <source>
        <dbReference type="ARBA" id="ARBA00004141"/>
    </source>
</evidence>
<feature type="transmembrane region" description="Helical" evidence="7">
    <location>
        <begin position="78"/>
        <end position="98"/>
    </location>
</feature>
<dbReference type="GO" id="GO:0009252">
    <property type="term" value="P:peptidoglycan biosynthetic process"/>
    <property type="evidence" value="ECO:0007669"/>
    <property type="project" value="UniProtKB-UniRule"/>
</dbReference>
<protein>
    <recommendedName>
        <fullName evidence="7 8">Phospho-N-acetylmuramoyl-pentapeptide-transferase</fullName>
        <ecNumber evidence="7 8">2.7.8.13</ecNumber>
    </recommendedName>
    <alternativeName>
        <fullName evidence="7">UDP-MurNAc-pentapeptide phosphotransferase</fullName>
    </alternativeName>
</protein>
<dbReference type="GO" id="GO:0071555">
    <property type="term" value="P:cell wall organization"/>
    <property type="evidence" value="ECO:0007669"/>
    <property type="project" value="UniProtKB-KW"/>
</dbReference>
<sequence>MTDFILLMIRIAISFILTLVLGYFIIPFLRRLKVGQSIRAEGPQSHYTKSGTPTMGGIIMIAAILITTLTSGKLNRHMYIVLFSTLGFGLIGFIDDFIKVVLKRNLGLRAYQKLIGQITIAVIIAIYQSKTSAYETNVLVPFSDYIPFLGEKLDLGFLYIPFIAFVVVATTNSVNLTDGLDGLASGVTLIVASFFSLYAHHWGYPSIAVFSAALTGACLGFLRFNAYPARVFMGDTGSMALGGAIAAIAILTNLTLFIPIVGGIYFAEALSVIIQVVSFKLTGKRVFKMSPLHHHFELSGWKETKIVVVFWGVTLLLCIVGLYGLK</sequence>
<evidence type="ECO:0000313" key="10">
    <source>
        <dbReference type="EMBL" id="SKC78842.1"/>
    </source>
</evidence>
<dbReference type="NCBIfam" id="TIGR00445">
    <property type="entry name" value="mraY"/>
    <property type="match status" value="1"/>
</dbReference>
<feature type="transmembrane region" description="Helical" evidence="7">
    <location>
        <begin position="50"/>
        <end position="72"/>
    </location>
</feature>
<dbReference type="STRING" id="36842.SAMN02194393_03221"/>
<feature type="transmembrane region" description="Helical" evidence="7">
    <location>
        <begin position="238"/>
        <end position="258"/>
    </location>
</feature>
<dbReference type="PANTHER" id="PTHR22926:SF5">
    <property type="entry name" value="PHOSPHO-N-ACETYLMURAMOYL-PENTAPEPTIDE-TRANSFERASE HOMOLOG"/>
    <property type="match status" value="1"/>
</dbReference>
<dbReference type="EC" id="2.7.8.13" evidence="7 8"/>
<feature type="transmembrane region" description="Helical" evidence="7">
    <location>
        <begin position="183"/>
        <end position="201"/>
    </location>
</feature>
<dbReference type="AlphaFoldDB" id="A0A1T5LSA4"/>
<evidence type="ECO:0000256" key="7">
    <source>
        <dbReference type="HAMAP-Rule" id="MF_00038"/>
    </source>
</evidence>
<dbReference type="PANTHER" id="PTHR22926">
    <property type="entry name" value="PHOSPHO-N-ACETYLMURAMOYL-PENTAPEPTIDE-TRANSFERASE"/>
    <property type="match status" value="1"/>
</dbReference>
<feature type="transmembrane region" description="Helical" evidence="7">
    <location>
        <begin position="110"/>
        <end position="127"/>
    </location>
</feature>
<dbReference type="UniPathway" id="UPA00219"/>
<evidence type="ECO:0000256" key="6">
    <source>
        <dbReference type="ARBA" id="ARBA00023136"/>
    </source>
</evidence>
<dbReference type="PROSITE" id="PS01347">
    <property type="entry name" value="MRAY_1"/>
    <property type="match status" value="1"/>
</dbReference>
<feature type="transmembrane region" description="Helical" evidence="7">
    <location>
        <begin position="207"/>
        <end position="226"/>
    </location>
</feature>
<feature type="transmembrane region" description="Helical" evidence="7">
    <location>
        <begin position="6"/>
        <end position="29"/>
    </location>
</feature>
<dbReference type="GO" id="GO:0005886">
    <property type="term" value="C:plasma membrane"/>
    <property type="evidence" value="ECO:0007669"/>
    <property type="project" value="UniProtKB-SubCell"/>
</dbReference>
<comment type="cofactor">
    <cofactor evidence="7 9">
        <name>Mg(2+)</name>
        <dbReference type="ChEBI" id="CHEBI:18420"/>
    </cofactor>
</comment>
<dbReference type="GO" id="GO:0008360">
    <property type="term" value="P:regulation of cell shape"/>
    <property type="evidence" value="ECO:0007669"/>
    <property type="project" value="UniProtKB-KW"/>
</dbReference>
<keyword evidence="3 7" id="KW-0808">Transferase</keyword>